<dbReference type="GO" id="GO:1990189">
    <property type="term" value="F:protein N-terminal-serine acetyltransferase activity"/>
    <property type="evidence" value="ECO:0007669"/>
    <property type="project" value="TreeGrafter"/>
</dbReference>
<feature type="domain" description="N-acetyltransferase" evidence="1">
    <location>
        <begin position="14"/>
        <end position="181"/>
    </location>
</feature>
<protein>
    <submittedName>
        <fullName evidence="2">Protein N-acetyltransferase, RimJ/RimL family</fullName>
    </submittedName>
</protein>
<dbReference type="InterPro" id="IPR051908">
    <property type="entry name" value="Ribosomal_N-acetyltransferase"/>
</dbReference>
<name>A0A1H3A579_THIRO</name>
<dbReference type="SUPFAM" id="SSF55729">
    <property type="entry name" value="Acyl-CoA N-acyltransferases (Nat)"/>
    <property type="match status" value="1"/>
</dbReference>
<dbReference type="GO" id="GO:0008999">
    <property type="term" value="F:protein-N-terminal-alanine acetyltransferase activity"/>
    <property type="evidence" value="ECO:0007669"/>
    <property type="project" value="TreeGrafter"/>
</dbReference>
<gene>
    <name evidence="2" type="ORF">SAMN05421783_11874</name>
</gene>
<dbReference type="OrthoDB" id="5292292at2"/>
<keyword evidence="2" id="KW-0808">Transferase</keyword>
<evidence type="ECO:0000313" key="3">
    <source>
        <dbReference type="Proteomes" id="UP000198816"/>
    </source>
</evidence>
<sequence length="188" mass="19862">MLGKLPEPLRGEGVCLRPFVPADAEAFARAARESASSVGRWMSWCHEDFSVGEARAWFAICAAELAAGSAVELGIFAADGGEVLGGIGLNHLIVEHKLCNLGYWVRASRQREGIATRAVRTMAGFGFAELGLMRIEIVVAEGNVSSAGVARKAGALYEGLARNRVVVGDVSVPAWMFSLVPDATGSSR</sequence>
<dbReference type="Pfam" id="PF13302">
    <property type="entry name" value="Acetyltransf_3"/>
    <property type="match status" value="1"/>
</dbReference>
<dbReference type="InterPro" id="IPR016181">
    <property type="entry name" value="Acyl_CoA_acyltransferase"/>
</dbReference>
<dbReference type="EMBL" id="FNNZ01000018">
    <property type="protein sequence ID" value="SDX24902.1"/>
    <property type="molecule type" value="Genomic_DNA"/>
</dbReference>
<accession>A0A1H3A579</accession>
<dbReference type="InterPro" id="IPR000182">
    <property type="entry name" value="GNAT_dom"/>
</dbReference>
<organism evidence="2 3">
    <name type="scientific">Thiocapsa roseopersicina</name>
    <dbReference type="NCBI Taxonomy" id="1058"/>
    <lineage>
        <taxon>Bacteria</taxon>
        <taxon>Pseudomonadati</taxon>
        <taxon>Pseudomonadota</taxon>
        <taxon>Gammaproteobacteria</taxon>
        <taxon>Chromatiales</taxon>
        <taxon>Chromatiaceae</taxon>
        <taxon>Thiocapsa</taxon>
    </lineage>
</organism>
<dbReference type="AlphaFoldDB" id="A0A1H3A579"/>
<dbReference type="Gene3D" id="3.40.630.30">
    <property type="match status" value="1"/>
</dbReference>
<reference evidence="3" key="1">
    <citation type="submission" date="2016-10" db="EMBL/GenBank/DDBJ databases">
        <authorList>
            <person name="Varghese N."/>
            <person name="Submissions S."/>
        </authorList>
    </citation>
    <scope>NUCLEOTIDE SEQUENCE [LARGE SCALE GENOMIC DNA]</scope>
    <source>
        <strain evidence="3">DSM 217</strain>
    </source>
</reference>
<proteinExistence type="predicted"/>
<evidence type="ECO:0000259" key="1">
    <source>
        <dbReference type="PROSITE" id="PS51186"/>
    </source>
</evidence>
<evidence type="ECO:0000313" key="2">
    <source>
        <dbReference type="EMBL" id="SDX24902.1"/>
    </source>
</evidence>
<dbReference type="Proteomes" id="UP000198816">
    <property type="component" value="Unassembled WGS sequence"/>
</dbReference>
<dbReference type="PROSITE" id="PS51186">
    <property type="entry name" value="GNAT"/>
    <property type="match status" value="1"/>
</dbReference>
<keyword evidence="3" id="KW-1185">Reference proteome</keyword>
<dbReference type="PANTHER" id="PTHR43441:SF10">
    <property type="entry name" value="ACETYLTRANSFERASE"/>
    <property type="match status" value="1"/>
</dbReference>
<dbReference type="PANTHER" id="PTHR43441">
    <property type="entry name" value="RIBOSOMAL-PROTEIN-SERINE ACETYLTRANSFERASE"/>
    <property type="match status" value="1"/>
</dbReference>
<dbReference type="GO" id="GO:0005737">
    <property type="term" value="C:cytoplasm"/>
    <property type="evidence" value="ECO:0007669"/>
    <property type="project" value="TreeGrafter"/>
</dbReference>
<dbReference type="RefSeq" id="WP_093035132.1">
    <property type="nucleotide sequence ID" value="NZ_FNNZ01000018.1"/>
</dbReference>
<dbReference type="STRING" id="1058.SAMN05421783_11874"/>